<dbReference type="EMBL" id="JALJOQ010000053">
    <property type="protein sequence ID" value="KAK9804070.1"/>
    <property type="molecule type" value="Genomic_DNA"/>
</dbReference>
<accession>A0AAW1P1B2</accession>
<evidence type="ECO:0000256" key="1">
    <source>
        <dbReference type="SAM" id="MobiDB-lite"/>
    </source>
</evidence>
<dbReference type="Proteomes" id="UP001465755">
    <property type="component" value="Unassembled WGS sequence"/>
</dbReference>
<dbReference type="GO" id="GO:0003700">
    <property type="term" value="F:DNA-binding transcription factor activity"/>
    <property type="evidence" value="ECO:0007669"/>
    <property type="project" value="InterPro"/>
</dbReference>
<feature type="region of interest" description="Disordered" evidence="1">
    <location>
        <begin position="81"/>
        <end position="216"/>
    </location>
</feature>
<reference evidence="3 4" key="1">
    <citation type="journal article" date="2024" name="Nat. Commun.">
        <title>Phylogenomics reveals the evolutionary origins of lichenization in chlorophyte algae.</title>
        <authorList>
            <person name="Puginier C."/>
            <person name="Libourel C."/>
            <person name="Otte J."/>
            <person name="Skaloud P."/>
            <person name="Haon M."/>
            <person name="Grisel S."/>
            <person name="Petersen M."/>
            <person name="Berrin J.G."/>
            <person name="Delaux P.M."/>
            <person name="Dal Grande F."/>
            <person name="Keller J."/>
        </authorList>
    </citation>
    <scope>NUCLEOTIDE SEQUENCE [LARGE SCALE GENOMIC DNA]</scope>
    <source>
        <strain evidence="3 4">SAG 2036</strain>
    </source>
</reference>
<protein>
    <recommendedName>
        <fullName evidence="2">BZIP domain-containing protein</fullName>
    </recommendedName>
</protein>
<gene>
    <name evidence="3" type="ORF">WJX73_001651</name>
</gene>
<dbReference type="PROSITE" id="PS50217">
    <property type="entry name" value="BZIP"/>
    <property type="match status" value="1"/>
</dbReference>
<feature type="compositionally biased region" description="Polar residues" evidence="1">
    <location>
        <begin position="129"/>
        <end position="140"/>
    </location>
</feature>
<proteinExistence type="predicted"/>
<evidence type="ECO:0000313" key="3">
    <source>
        <dbReference type="EMBL" id="KAK9804070.1"/>
    </source>
</evidence>
<comment type="caution">
    <text evidence="3">The sequence shown here is derived from an EMBL/GenBank/DDBJ whole genome shotgun (WGS) entry which is preliminary data.</text>
</comment>
<keyword evidence="4" id="KW-1185">Reference proteome</keyword>
<evidence type="ECO:0000313" key="4">
    <source>
        <dbReference type="Proteomes" id="UP001465755"/>
    </source>
</evidence>
<dbReference type="InterPro" id="IPR004827">
    <property type="entry name" value="bZIP"/>
</dbReference>
<dbReference type="AlphaFoldDB" id="A0AAW1P1B2"/>
<feature type="compositionally biased region" description="Polar residues" evidence="1">
    <location>
        <begin position="107"/>
        <end position="116"/>
    </location>
</feature>
<feature type="compositionally biased region" description="Basic residues" evidence="1">
    <location>
        <begin position="193"/>
        <end position="209"/>
    </location>
</feature>
<feature type="domain" description="BZIP" evidence="2">
    <location>
        <begin position="190"/>
        <end position="240"/>
    </location>
</feature>
<name>A0AAW1P1B2_9CHLO</name>
<evidence type="ECO:0000259" key="2">
    <source>
        <dbReference type="PROSITE" id="PS50217"/>
    </source>
</evidence>
<feature type="compositionally biased region" description="Basic and acidic residues" evidence="1">
    <location>
        <begin position="172"/>
        <end position="192"/>
    </location>
</feature>
<sequence>MSNAGRKGFASLPAAGTRSIAYYRPASTALVCQNHAQGRTCVCNERTAAAADGSASVPASTSGAPHQYQLRAFVTARRRDKNPGILAPSCTPEKQTDMPGRRAVAGSPNSMQTARLRSSERLAPAVTPPVSQQESCSLQEAESGLPSDVLGSSPQLARLLAGCRPVQRRSRSKVDADPYDENGKRRSQEEMRRVRRRITNRNSARHMRKVRAEEEEETRREVESLLQENLRMQQRLTELEGAKKDADAWKRVAQTAIDRAMKLRARLAFYEQDSDVLQGLISHSSISNDSGAETFVGETDASLAALRALLSM</sequence>
<organism evidence="3 4">
    <name type="scientific">Symbiochloris irregularis</name>
    <dbReference type="NCBI Taxonomy" id="706552"/>
    <lineage>
        <taxon>Eukaryota</taxon>
        <taxon>Viridiplantae</taxon>
        <taxon>Chlorophyta</taxon>
        <taxon>core chlorophytes</taxon>
        <taxon>Trebouxiophyceae</taxon>
        <taxon>Trebouxiales</taxon>
        <taxon>Trebouxiaceae</taxon>
        <taxon>Symbiochloris</taxon>
    </lineage>
</organism>